<feature type="domain" description="Cyclin-like" evidence="5">
    <location>
        <begin position="159"/>
        <end position="248"/>
    </location>
</feature>
<feature type="domain" description="Cyclin C-terminal" evidence="6">
    <location>
        <begin position="155"/>
        <end position="279"/>
    </location>
</feature>
<dbReference type="PANTHER" id="PTHR10177">
    <property type="entry name" value="CYCLINS"/>
    <property type="match status" value="1"/>
</dbReference>
<dbReference type="CDD" id="cd20515">
    <property type="entry name" value="CYCLIN_CCND_rpt1"/>
    <property type="match status" value="1"/>
</dbReference>
<keyword evidence="3" id="KW-0131">Cell cycle</keyword>
<evidence type="ECO:0000259" key="5">
    <source>
        <dbReference type="SMART" id="SM00385"/>
    </source>
</evidence>
<feature type="domain" description="Cyclin-like" evidence="5">
    <location>
        <begin position="62"/>
        <end position="146"/>
    </location>
</feature>
<name>A0A2T7P7C7_POMCA</name>
<keyword evidence="1" id="KW-0132">Cell division</keyword>
<dbReference type="AlphaFoldDB" id="A0A2T7P7C7"/>
<protein>
    <submittedName>
        <fullName evidence="7">Uncharacterized protein</fullName>
    </submittedName>
</protein>
<dbReference type="OrthoDB" id="306099at2759"/>
<dbReference type="PROSITE" id="PS00292">
    <property type="entry name" value="CYCLINS"/>
    <property type="match status" value="1"/>
</dbReference>
<dbReference type="STRING" id="400727.A0A2T7P7C7"/>
<evidence type="ECO:0000256" key="2">
    <source>
        <dbReference type="ARBA" id="ARBA00023127"/>
    </source>
</evidence>
<evidence type="ECO:0000256" key="1">
    <source>
        <dbReference type="ARBA" id="ARBA00022618"/>
    </source>
</evidence>
<dbReference type="SUPFAM" id="SSF47954">
    <property type="entry name" value="Cyclin-like"/>
    <property type="match status" value="2"/>
</dbReference>
<dbReference type="SMART" id="SM01332">
    <property type="entry name" value="Cyclin_C"/>
    <property type="match status" value="1"/>
</dbReference>
<dbReference type="FunFam" id="1.10.472.10:FF:000003">
    <property type="entry name" value="G1/S-specific cyclin-D2"/>
    <property type="match status" value="1"/>
</dbReference>
<proteinExistence type="inferred from homology"/>
<evidence type="ECO:0000313" key="7">
    <source>
        <dbReference type="EMBL" id="PVD29328.1"/>
    </source>
</evidence>
<dbReference type="SMART" id="SM00385">
    <property type="entry name" value="CYCLIN"/>
    <property type="match status" value="2"/>
</dbReference>
<comment type="similarity">
    <text evidence="4">Belongs to the cyclin family.</text>
</comment>
<evidence type="ECO:0000256" key="4">
    <source>
        <dbReference type="RuleBase" id="RU000383"/>
    </source>
</evidence>
<evidence type="ECO:0000259" key="6">
    <source>
        <dbReference type="SMART" id="SM01332"/>
    </source>
</evidence>
<dbReference type="InterPro" id="IPR006671">
    <property type="entry name" value="Cyclin_N"/>
</dbReference>
<organism evidence="7 8">
    <name type="scientific">Pomacea canaliculata</name>
    <name type="common">Golden apple snail</name>
    <dbReference type="NCBI Taxonomy" id="400727"/>
    <lineage>
        <taxon>Eukaryota</taxon>
        <taxon>Metazoa</taxon>
        <taxon>Spiralia</taxon>
        <taxon>Lophotrochozoa</taxon>
        <taxon>Mollusca</taxon>
        <taxon>Gastropoda</taxon>
        <taxon>Caenogastropoda</taxon>
        <taxon>Architaenioglossa</taxon>
        <taxon>Ampullarioidea</taxon>
        <taxon>Ampullariidae</taxon>
        <taxon>Pomacea</taxon>
    </lineage>
</organism>
<dbReference type="Proteomes" id="UP000245119">
    <property type="component" value="Linkage Group LG6"/>
</dbReference>
<dbReference type="InterPro" id="IPR013763">
    <property type="entry name" value="Cyclin-like_dom"/>
</dbReference>
<keyword evidence="2 4" id="KW-0195">Cyclin</keyword>
<comment type="caution">
    <text evidence="7">The sequence shown here is derived from an EMBL/GenBank/DDBJ whole genome shotgun (WGS) entry which is preliminary data.</text>
</comment>
<dbReference type="OMA" id="CLEMDTN"/>
<keyword evidence="8" id="KW-1185">Reference proteome</keyword>
<dbReference type="InterPro" id="IPR004367">
    <property type="entry name" value="Cyclin_C-dom"/>
</dbReference>
<dbReference type="InterPro" id="IPR048258">
    <property type="entry name" value="Cyclins_cyclin-box"/>
</dbReference>
<dbReference type="EMBL" id="PZQS01000006">
    <property type="protein sequence ID" value="PVD29328.1"/>
    <property type="molecule type" value="Genomic_DNA"/>
</dbReference>
<dbReference type="InterPro" id="IPR039361">
    <property type="entry name" value="Cyclin"/>
</dbReference>
<dbReference type="Pfam" id="PF00134">
    <property type="entry name" value="Cyclin_N"/>
    <property type="match status" value="1"/>
</dbReference>
<evidence type="ECO:0000256" key="3">
    <source>
        <dbReference type="ARBA" id="ARBA00023306"/>
    </source>
</evidence>
<accession>A0A2T7P7C7</accession>
<sequence>MERLLCLESGVVNRAYEDPVLLKDNRVLQNLLSTEDRYVPTTCYFKCVQKDIRPYMRKMVSDWMAEVCAEQNMEEEVFPLAMNYLDRFLCVQSIDRNRLQCLGAACMFLASKLKETYPIMAEQLVMYTDNSITQSDLRDMESQILHVLRWDLSAVTPHDFLVQITSRLPLDRAHVHTVKKHAQTFMALCATDCKFMLFPPSMIAAGCIGAAIRGLLGSSYDGSLTERLHKITGIEIDCLRGCQELIEQLVTSSLSSLNQSTSLDSKSDTMTEQATTPTDVRDINLAVVDEENSHLLL</sequence>
<dbReference type="InterPro" id="IPR036915">
    <property type="entry name" value="Cyclin-like_sf"/>
</dbReference>
<dbReference type="GO" id="GO:0051301">
    <property type="term" value="P:cell division"/>
    <property type="evidence" value="ECO:0007669"/>
    <property type="project" value="UniProtKB-KW"/>
</dbReference>
<dbReference type="Gene3D" id="1.10.472.10">
    <property type="entry name" value="Cyclin-like"/>
    <property type="match status" value="2"/>
</dbReference>
<gene>
    <name evidence="7" type="ORF">C0Q70_11926</name>
</gene>
<reference evidence="7 8" key="1">
    <citation type="submission" date="2018-04" db="EMBL/GenBank/DDBJ databases">
        <title>The genome of golden apple snail Pomacea canaliculata provides insight into stress tolerance and invasive adaptation.</title>
        <authorList>
            <person name="Liu C."/>
            <person name="Liu B."/>
            <person name="Ren Y."/>
            <person name="Zhang Y."/>
            <person name="Wang H."/>
            <person name="Li S."/>
            <person name="Jiang F."/>
            <person name="Yin L."/>
            <person name="Zhang G."/>
            <person name="Qian W."/>
            <person name="Fan W."/>
        </authorList>
    </citation>
    <scope>NUCLEOTIDE SEQUENCE [LARGE SCALE GENOMIC DNA]</scope>
    <source>
        <strain evidence="7">SZHN2017</strain>
        <tissue evidence="7">Muscle</tissue>
    </source>
</reference>
<evidence type="ECO:0000313" key="8">
    <source>
        <dbReference type="Proteomes" id="UP000245119"/>
    </source>
</evidence>
<dbReference type="CDD" id="cd20516">
    <property type="entry name" value="CYCLIN_CCND_rpt2"/>
    <property type="match status" value="1"/>
</dbReference>
<dbReference type="Pfam" id="PF02984">
    <property type="entry name" value="Cyclin_C"/>
    <property type="match status" value="1"/>
</dbReference>